<proteinExistence type="predicted"/>
<evidence type="ECO:0000313" key="1">
    <source>
        <dbReference type="EMBL" id="CQR51701.1"/>
    </source>
</evidence>
<evidence type="ECO:0008006" key="3">
    <source>
        <dbReference type="Google" id="ProtNLM"/>
    </source>
</evidence>
<dbReference type="PATRIC" id="fig|1073571.4.peg.445"/>
<protein>
    <recommendedName>
        <fullName evidence="3">Spo0E like sporulation regulatory protein</fullName>
    </recommendedName>
</protein>
<dbReference type="InterPro" id="IPR037208">
    <property type="entry name" value="Spo0E-like_sf"/>
</dbReference>
<dbReference type="Gene3D" id="4.10.280.10">
    <property type="entry name" value="Helix-loop-helix DNA-binding domain"/>
    <property type="match status" value="1"/>
</dbReference>
<evidence type="ECO:0000313" key="2">
    <source>
        <dbReference type="Proteomes" id="UP000033163"/>
    </source>
</evidence>
<dbReference type="Proteomes" id="UP000033163">
    <property type="component" value="Chromosome I"/>
</dbReference>
<dbReference type="Pfam" id="PF09388">
    <property type="entry name" value="SpoOE-like"/>
    <property type="match status" value="1"/>
</dbReference>
<dbReference type="RefSeq" id="WP_020433547.1">
    <property type="nucleotide sequence ID" value="NZ_AGBD01001715.1"/>
</dbReference>
<dbReference type="GO" id="GO:0046983">
    <property type="term" value="F:protein dimerization activity"/>
    <property type="evidence" value="ECO:0007669"/>
    <property type="project" value="InterPro"/>
</dbReference>
<dbReference type="InterPro" id="IPR036638">
    <property type="entry name" value="HLH_DNA-bd_sf"/>
</dbReference>
<organism evidence="1 2">
    <name type="scientific">Paenibacillus riograndensis SBR5</name>
    <dbReference type="NCBI Taxonomy" id="1073571"/>
    <lineage>
        <taxon>Bacteria</taxon>
        <taxon>Bacillati</taxon>
        <taxon>Bacillota</taxon>
        <taxon>Bacilli</taxon>
        <taxon>Bacillales</taxon>
        <taxon>Paenibacillaceae</taxon>
        <taxon>Paenibacillus</taxon>
        <taxon>Paenibacillus sonchi group</taxon>
    </lineage>
</organism>
<dbReference type="HOGENOM" id="CLU_3101719_0_0_9"/>
<dbReference type="InterPro" id="IPR018540">
    <property type="entry name" value="Spo0E-like"/>
</dbReference>
<dbReference type="SUPFAM" id="SSF140500">
    <property type="entry name" value="BAS1536-like"/>
    <property type="match status" value="1"/>
</dbReference>
<dbReference type="EMBL" id="LN831776">
    <property type="protein sequence ID" value="CQR51701.1"/>
    <property type="molecule type" value="Genomic_DNA"/>
</dbReference>
<accession>A0A0E3WG42</accession>
<dbReference type="AlphaFoldDB" id="A0A0E3WG42"/>
<sequence length="55" mass="6389">MLNNEKMVLLHVENAREKLHQALKKYGFLTHPKVIEQSVALDHLLNQYSSQKTVC</sequence>
<name>A0A0E3WG42_9BACL</name>
<dbReference type="KEGG" id="pri:PRIO_0445"/>
<reference evidence="2" key="1">
    <citation type="submission" date="2015-03" db="EMBL/GenBank/DDBJ databases">
        <authorList>
            <person name="Wibberg D."/>
        </authorList>
    </citation>
    <scope>NUCLEOTIDE SEQUENCE [LARGE SCALE GENOMIC DNA]</scope>
</reference>
<dbReference type="GO" id="GO:0043937">
    <property type="term" value="P:regulation of sporulation"/>
    <property type="evidence" value="ECO:0007669"/>
    <property type="project" value="InterPro"/>
</dbReference>
<gene>
    <name evidence="1" type="ORF">PRIO_0445</name>
</gene>